<dbReference type="STRING" id="52838.A0A4S8IA72"/>
<feature type="compositionally biased region" description="Basic and acidic residues" evidence="9">
    <location>
        <begin position="153"/>
        <end position="169"/>
    </location>
</feature>
<evidence type="ECO:0000256" key="5">
    <source>
        <dbReference type="ARBA" id="ARBA00023125"/>
    </source>
</evidence>
<dbReference type="AlphaFoldDB" id="A0A4S8IA72"/>
<evidence type="ECO:0000256" key="8">
    <source>
        <dbReference type="PROSITE-ProRule" id="PRU00071"/>
    </source>
</evidence>
<keyword evidence="12" id="KW-1185">Reference proteome</keyword>
<evidence type="ECO:0000313" key="11">
    <source>
        <dbReference type="EMBL" id="THU44930.1"/>
    </source>
</evidence>
<feature type="domain" description="Dof-type" evidence="10">
    <location>
        <begin position="193"/>
        <end position="247"/>
    </location>
</feature>
<dbReference type="GO" id="GO:0005634">
    <property type="term" value="C:nucleus"/>
    <property type="evidence" value="ECO:0007669"/>
    <property type="project" value="UniProtKB-SubCell"/>
</dbReference>
<dbReference type="PROSITE" id="PS01361">
    <property type="entry name" value="ZF_DOF_1"/>
    <property type="match status" value="1"/>
</dbReference>
<keyword evidence="3" id="KW-0862">Zinc</keyword>
<evidence type="ECO:0000256" key="2">
    <source>
        <dbReference type="ARBA" id="ARBA00022771"/>
    </source>
</evidence>
<accession>A0A4S8IA72</accession>
<dbReference type="EMBL" id="PYDT01000011">
    <property type="protein sequence ID" value="THU44930.1"/>
    <property type="molecule type" value="Genomic_DNA"/>
</dbReference>
<evidence type="ECO:0000256" key="4">
    <source>
        <dbReference type="ARBA" id="ARBA00023015"/>
    </source>
</evidence>
<protein>
    <recommendedName>
        <fullName evidence="10">Dof-type domain-containing protein</fullName>
    </recommendedName>
</protein>
<keyword evidence="4" id="KW-0805">Transcription regulation</keyword>
<feature type="region of interest" description="Disordered" evidence="9">
    <location>
        <begin position="130"/>
        <end position="169"/>
    </location>
</feature>
<dbReference type="GO" id="GO:0003677">
    <property type="term" value="F:DNA binding"/>
    <property type="evidence" value="ECO:0007669"/>
    <property type="project" value="UniProtKB-UniRule"/>
</dbReference>
<evidence type="ECO:0000256" key="6">
    <source>
        <dbReference type="ARBA" id="ARBA00023163"/>
    </source>
</evidence>
<dbReference type="PROSITE" id="PS50884">
    <property type="entry name" value="ZF_DOF_2"/>
    <property type="match status" value="1"/>
</dbReference>
<comment type="caution">
    <text evidence="11">The sequence shown here is derived from an EMBL/GenBank/DDBJ whole genome shotgun (WGS) entry which is preliminary data.</text>
</comment>
<reference evidence="11 12" key="1">
    <citation type="journal article" date="2019" name="Nat. Plants">
        <title>Genome sequencing of Musa balbisiana reveals subgenome evolution and function divergence in polyploid bananas.</title>
        <authorList>
            <person name="Yao X."/>
        </authorList>
    </citation>
    <scope>NUCLEOTIDE SEQUENCE [LARGE SCALE GENOMIC DNA]</scope>
    <source>
        <strain evidence="12">cv. DH-PKW</strain>
        <tissue evidence="11">Leaves</tissue>
    </source>
</reference>
<keyword evidence="5 8" id="KW-0238">DNA-binding</keyword>
<feature type="region of interest" description="Disordered" evidence="9">
    <location>
        <begin position="467"/>
        <end position="497"/>
    </location>
</feature>
<dbReference type="GO" id="GO:0008270">
    <property type="term" value="F:zinc ion binding"/>
    <property type="evidence" value="ECO:0007669"/>
    <property type="project" value="UniProtKB-KW"/>
</dbReference>
<keyword evidence="2 8" id="KW-0863">Zinc-finger</keyword>
<keyword evidence="6" id="KW-0804">Transcription</keyword>
<dbReference type="InterPro" id="IPR045174">
    <property type="entry name" value="Dof"/>
</dbReference>
<dbReference type="InterPro" id="IPR003851">
    <property type="entry name" value="Znf_Dof"/>
</dbReference>
<keyword evidence="7 8" id="KW-0539">Nucleus</keyword>
<evidence type="ECO:0000256" key="7">
    <source>
        <dbReference type="ARBA" id="ARBA00023242"/>
    </source>
</evidence>
<name>A0A4S8IA72_MUSBA</name>
<gene>
    <name evidence="11" type="ORF">C4D60_Mb02t12570</name>
</gene>
<evidence type="ECO:0000313" key="12">
    <source>
        <dbReference type="Proteomes" id="UP000317650"/>
    </source>
</evidence>
<evidence type="ECO:0000256" key="3">
    <source>
        <dbReference type="ARBA" id="ARBA00022833"/>
    </source>
</evidence>
<feature type="compositionally biased region" description="Basic and acidic residues" evidence="9">
    <location>
        <begin position="485"/>
        <end position="497"/>
    </location>
</feature>
<evidence type="ECO:0000256" key="1">
    <source>
        <dbReference type="ARBA" id="ARBA00022723"/>
    </source>
</evidence>
<dbReference type="GO" id="GO:0003700">
    <property type="term" value="F:DNA-binding transcription factor activity"/>
    <property type="evidence" value="ECO:0007669"/>
    <property type="project" value="InterPro"/>
</dbReference>
<organism evidence="11 12">
    <name type="scientific">Musa balbisiana</name>
    <name type="common">Banana</name>
    <dbReference type="NCBI Taxonomy" id="52838"/>
    <lineage>
        <taxon>Eukaryota</taxon>
        <taxon>Viridiplantae</taxon>
        <taxon>Streptophyta</taxon>
        <taxon>Embryophyta</taxon>
        <taxon>Tracheophyta</taxon>
        <taxon>Spermatophyta</taxon>
        <taxon>Magnoliopsida</taxon>
        <taxon>Liliopsida</taxon>
        <taxon>Zingiberales</taxon>
        <taxon>Musaceae</taxon>
        <taxon>Musa</taxon>
    </lineage>
</organism>
<evidence type="ECO:0000259" key="10">
    <source>
        <dbReference type="PROSITE" id="PS50884"/>
    </source>
</evidence>
<comment type="subcellular location">
    <subcellularLocation>
        <location evidence="8">Nucleus</location>
    </subcellularLocation>
</comment>
<feature type="compositionally biased region" description="Low complexity" evidence="9">
    <location>
        <begin position="467"/>
        <end position="479"/>
    </location>
</feature>
<evidence type="ECO:0000256" key="9">
    <source>
        <dbReference type="SAM" id="MobiDB-lite"/>
    </source>
</evidence>
<dbReference type="PANTHER" id="PTHR31089">
    <property type="entry name" value="CYCLIC DOF FACTOR 2"/>
    <property type="match status" value="1"/>
</dbReference>
<dbReference type="Proteomes" id="UP000317650">
    <property type="component" value="Chromosome 2"/>
</dbReference>
<keyword evidence="1" id="KW-0479">Metal-binding</keyword>
<dbReference type="Pfam" id="PF02701">
    <property type="entry name" value="Zn_ribbon_Dof"/>
    <property type="match status" value="1"/>
</dbReference>
<feature type="compositionally biased region" description="Low complexity" evidence="9">
    <location>
        <begin position="140"/>
        <end position="150"/>
    </location>
</feature>
<dbReference type="PANTHER" id="PTHR31089:SF75">
    <property type="entry name" value="CYCLIC DOF FACTOR 2"/>
    <property type="match status" value="1"/>
</dbReference>
<sequence length="568" mass="61159">MVVVGLFDGCFGGFRMTSPTAIPSHENSGLRMPLLADSDARLAPRARRTCDSLSSWNRWEPLSNGADDMSDAKDPAIMLFGTIIPAAPAAPDGEEAEVEEADAEPVVLPAEGPEDASKEVTNVEVNDISAAAPDEEDEGSPISSSSLTSSNEEDGKTSIAGEKKAVKNTVEDTKTEVDCSGPEKVLKKPDKILPCPRCNSMDTKFCYYNNYNVNQPRHFCKNCQRYWTAGGTMRNVPFGAGRRKRKHLASQGHNLVTPSNGLQSAQLDTLDLTHQRALPCVPATPSQPLIGNGTIHKFGQEVPLCEPMATVLNIRKQGGHADSGSTICQESREEPSRASSAAASNILENGSAENAIHKQQSGMHVYCNGLAPLTQLQWYPGSSWSYPWRPAWSNVAAMEAGRRSSEYPCRPGNGYPNPIPLSPRAMMAATLPFFLMPTPFWGFTAWSNGMWNIPWVGSNSGFISASSSSSGSGCSGNDSPMLGKHSRDATLQSEEKMEKSIWVPKTLRIDDPEEAAKSSIWAALGIRPGIGGVFQSKAENKAHKSDAAHVLHANPAALSRSLSFQENT</sequence>
<proteinExistence type="predicted"/>